<proteinExistence type="predicted"/>
<dbReference type="Gene3D" id="3.30.830.10">
    <property type="entry name" value="Metalloenzyme, LuxS/M16 peptidase-like"/>
    <property type="match status" value="1"/>
</dbReference>
<accession>A0A673UI14</accession>
<dbReference type="SUPFAM" id="SSF63411">
    <property type="entry name" value="LuxS/MPP-like metallohydrolase"/>
    <property type="match status" value="1"/>
</dbReference>
<name>A0A673UI14_SURSU</name>
<evidence type="ECO:0000313" key="2">
    <source>
        <dbReference type="Proteomes" id="UP000472268"/>
    </source>
</evidence>
<dbReference type="GO" id="GO:0005759">
    <property type="term" value="C:mitochondrial matrix"/>
    <property type="evidence" value="ECO:0007669"/>
    <property type="project" value="TreeGrafter"/>
</dbReference>
<protein>
    <recommendedName>
        <fullName evidence="3">Peptidase M16 N-terminal domain-containing protein</fullName>
    </recommendedName>
</protein>
<dbReference type="GO" id="GO:0046872">
    <property type="term" value="F:metal ion binding"/>
    <property type="evidence" value="ECO:0007669"/>
    <property type="project" value="InterPro"/>
</dbReference>
<reference evidence="1 2" key="1">
    <citation type="submission" date="2019-05" db="EMBL/GenBank/DDBJ databases">
        <title>A Chromosome-scale Meerkat (S. suricatta) Genome Assembly.</title>
        <authorList>
            <person name="Dudchenko O."/>
            <person name="Lieberman Aiden E."/>
            <person name="Tung J."/>
            <person name="Barreiro L.B."/>
            <person name="Clutton-Brock T.H."/>
        </authorList>
    </citation>
    <scope>NUCLEOTIDE SEQUENCE [LARGE SCALE GENOMIC DNA]</scope>
</reference>
<organism evidence="1 2">
    <name type="scientific">Suricata suricatta</name>
    <name type="common">Meerkat</name>
    <dbReference type="NCBI Taxonomy" id="37032"/>
    <lineage>
        <taxon>Eukaryota</taxon>
        <taxon>Metazoa</taxon>
        <taxon>Chordata</taxon>
        <taxon>Craniata</taxon>
        <taxon>Vertebrata</taxon>
        <taxon>Euteleostomi</taxon>
        <taxon>Mammalia</taxon>
        <taxon>Eutheria</taxon>
        <taxon>Laurasiatheria</taxon>
        <taxon>Carnivora</taxon>
        <taxon>Feliformia</taxon>
        <taxon>Herpestidae</taxon>
        <taxon>Suricata</taxon>
    </lineage>
</organism>
<reference evidence="1" key="3">
    <citation type="submission" date="2025-09" db="UniProtKB">
        <authorList>
            <consortium name="Ensembl"/>
        </authorList>
    </citation>
    <scope>IDENTIFICATION</scope>
</reference>
<keyword evidence="2" id="KW-1185">Reference proteome</keyword>
<dbReference type="PANTHER" id="PTHR43016:SF13">
    <property type="entry name" value="PRESEQUENCE PROTEASE, MITOCHONDRIAL"/>
    <property type="match status" value="1"/>
</dbReference>
<dbReference type="GO" id="GO:0016485">
    <property type="term" value="P:protein processing"/>
    <property type="evidence" value="ECO:0007669"/>
    <property type="project" value="TreeGrafter"/>
</dbReference>
<evidence type="ECO:0008006" key="3">
    <source>
        <dbReference type="Google" id="ProtNLM"/>
    </source>
</evidence>
<dbReference type="PANTHER" id="PTHR43016">
    <property type="entry name" value="PRESEQUENCE PROTEASE"/>
    <property type="match status" value="1"/>
</dbReference>
<dbReference type="Proteomes" id="UP000472268">
    <property type="component" value="Chromosome 10"/>
</dbReference>
<dbReference type="InterPro" id="IPR011249">
    <property type="entry name" value="Metalloenz_LuxS/M16"/>
</dbReference>
<dbReference type="Ensembl" id="ENSSSUT00005024108.1">
    <property type="protein sequence ID" value="ENSSSUP00005021081.1"/>
    <property type="gene ID" value="ENSSSUG00005013692.1"/>
</dbReference>
<dbReference type="GO" id="GO:0004222">
    <property type="term" value="F:metalloendopeptidase activity"/>
    <property type="evidence" value="ECO:0007669"/>
    <property type="project" value="TreeGrafter"/>
</dbReference>
<dbReference type="AlphaFoldDB" id="A0A673UI14"/>
<reference evidence="1" key="2">
    <citation type="submission" date="2025-08" db="UniProtKB">
        <authorList>
            <consortium name="Ensembl"/>
        </authorList>
    </citation>
    <scope>IDENTIFICATION</scope>
</reference>
<evidence type="ECO:0000313" key="1">
    <source>
        <dbReference type="Ensembl" id="ENSSSUP00005021081.1"/>
    </source>
</evidence>
<sequence>MWRSGVRSPSFLQRLRGGSAGLGARRTSGTTACERARRHRVGQRLHGFTVSQVTDIPELCLTAVKLSHDGTGARYLHLAREDTNNLFSVQFRTTPLDSSGVPHVLEHTVLCGSQKYPCRDPFFKMLNRSLSTFMNAFTGQPAGLLGAGQLPSPAWSSQLELPSSRKAASGRIVQTGIFGEGQLRCLWKIRWKI</sequence>